<feature type="non-terminal residue" evidence="1">
    <location>
        <position position="212"/>
    </location>
</feature>
<gene>
    <name evidence="1" type="ORF">B1A_14533</name>
</gene>
<dbReference type="SUPFAM" id="SSF53649">
    <property type="entry name" value="Alkaline phosphatase-like"/>
    <property type="match status" value="1"/>
</dbReference>
<organism evidence="1">
    <name type="scientific">mine drainage metagenome</name>
    <dbReference type="NCBI Taxonomy" id="410659"/>
    <lineage>
        <taxon>unclassified sequences</taxon>
        <taxon>metagenomes</taxon>
        <taxon>ecological metagenomes</taxon>
    </lineage>
</organism>
<dbReference type="Gene3D" id="3.40.720.10">
    <property type="entry name" value="Alkaline Phosphatase, subunit A"/>
    <property type="match status" value="1"/>
</dbReference>
<name>T0ZQ81_9ZZZZ</name>
<dbReference type="PANTHER" id="PTHR10151:SF120">
    <property type="entry name" value="BIS(5'-ADENOSYL)-TRIPHOSPHATASE"/>
    <property type="match status" value="1"/>
</dbReference>
<proteinExistence type="predicted"/>
<dbReference type="EMBL" id="AUZX01010671">
    <property type="protein sequence ID" value="EQD46652.1"/>
    <property type="molecule type" value="Genomic_DNA"/>
</dbReference>
<reference evidence="1" key="1">
    <citation type="submission" date="2013-08" db="EMBL/GenBank/DDBJ databases">
        <authorList>
            <person name="Mendez C."/>
            <person name="Richter M."/>
            <person name="Ferrer M."/>
            <person name="Sanchez J."/>
        </authorList>
    </citation>
    <scope>NUCLEOTIDE SEQUENCE</scope>
</reference>
<evidence type="ECO:0000313" key="1">
    <source>
        <dbReference type="EMBL" id="EQD46652.1"/>
    </source>
</evidence>
<sequence length="212" mass="22846">MAPPLDPSLDPLEGRRPEGPVVIFLVDGLGWSRFGRWADAGASGSARRWGARAQPITTVYPTSTAAALLSLSTGATPAQHGLVGYRQYLPAYGVVADMLKMTPLGAPAPEGLIGPDWSPALMGGSPTVFRRGLRGAAISRDRFQGTGFTRWLYDGAEYVPWTTASDFAVELAGLLDRPRPPDLVLAYWDELDTAAHFHGPSDPVDRFELDRL</sequence>
<protein>
    <submittedName>
        <fullName evidence="1">Type I phosphodiesterase/nucleotide pyrophosphatase</fullName>
    </submittedName>
</protein>
<accession>T0ZQ81</accession>
<reference evidence="1" key="2">
    <citation type="journal article" date="2014" name="ISME J.">
        <title>Microbial stratification in low pH oxic and suboxic macroscopic growths along an acid mine drainage.</title>
        <authorList>
            <person name="Mendez-Garcia C."/>
            <person name="Mesa V."/>
            <person name="Sprenger R.R."/>
            <person name="Richter M."/>
            <person name="Diez M.S."/>
            <person name="Solano J."/>
            <person name="Bargiela R."/>
            <person name="Golyshina O.V."/>
            <person name="Manteca A."/>
            <person name="Ramos J.L."/>
            <person name="Gallego J.R."/>
            <person name="Llorente I."/>
            <person name="Martins Dos Santos V.A."/>
            <person name="Jensen O.N."/>
            <person name="Pelaez A.I."/>
            <person name="Sanchez J."/>
            <person name="Ferrer M."/>
        </authorList>
    </citation>
    <scope>NUCLEOTIDE SEQUENCE</scope>
</reference>
<dbReference type="Pfam" id="PF01663">
    <property type="entry name" value="Phosphodiest"/>
    <property type="match status" value="1"/>
</dbReference>
<dbReference type="InterPro" id="IPR002591">
    <property type="entry name" value="Phosphodiest/P_Trfase"/>
</dbReference>
<dbReference type="PANTHER" id="PTHR10151">
    <property type="entry name" value="ECTONUCLEOTIDE PYROPHOSPHATASE/PHOSPHODIESTERASE"/>
    <property type="match status" value="1"/>
</dbReference>
<dbReference type="GO" id="GO:0016787">
    <property type="term" value="F:hydrolase activity"/>
    <property type="evidence" value="ECO:0007669"/>
    <property type="project" value="UniProtKB-ARBA"/>
</dbReference>
<dbReference type="InterPro" id="IPR017850">
    <property type="entry name" value="Alkaline_phosphatase_core_sf"/>
</dbReference>
<comment type="caution">
    <text evidence="1">The sequence shown here is derived from an EMBL/GenBank/DDBJ whole genome shotgun (WGS) entry which is preliminary data.</text>
</comment>
<dbReference type="AlphaFoldDB" id="T0ZQ81"/>